<organism evidence="8 9">
    <name type="scientific">Gymnodinialimonas phycosphaerae</name>
    <dbReference type="NCBI Taxonomy" id="2841589"/>
    <lineage>
        <taxon>Bacteria</taxon>
        <taxon>Pseudomonadati</taxon>
        <taxon>Pseudomonadota</taxon>
        <taxon>Alphaproteobacteria</taxon>
        <taxon>Rhodobacterales</taxon>
        <taxon>Paracoccaceae</taxon>
        <taxon>Gymnodinialimonas</taxon>
    </lineage>
</organism>
<dbReference type="InterPro" id="IPR004358">
    <property type="entry name" value="Sig_transdc_His_kin-like_C"/>
</dbReference>
<proteinExistence type="predicted"/>
<keyword evidence="9" id="KW-1185">Reference proteome</keyword>
<dbReference type="CDD" id="cd00082">
    <property type="entry name" value="HisKA"/>
    <property type="match status" value="1"/>
</dbReference>
<keyword evidence="3 4" id="KW-0597">Phosphoprotein</keyword>
<dbReference type="InterPro" id="IPR036097">
    <property type="entry name" value="HisK_dim/P_sf"/>
</dbReference>
<feature type="domain" description="Response regulatory" evidence="6">
    <location>
        <begin position="546"/>
        <end position="662"/>
    </location>
</feature>
<dbReference type="InterPro" id="IPR013655">
    <property type="entry name" value="PAS_fold_3"/>
</dbReference>
<evidence type="ECO:0000259" key="7">
    <source>
        <dbReference type="PROSITE" id="PS50112"/>
    </source>
</evidence>
<dbReference type="Gene3D" id="3.30.450.20">
    <property type="entry name" value="PAS domain"/>
    <property type="match status" value="2"/>
</dbReference>
<dbReference type="SUPFAM" id="SSF47384">
    <property type="entry name" value="Homodimeric domain of signal transducing histidine kinase"/>
    <property type="match status" value="1"/>
</dbReference>
<name>A0ABS7MNK6_9RHOB</name>
<dbReference type="PROSITE" id="PS50109">
    <property type="entry name" value="HIS_KIN"/>
    <property type="match status" value="1"/>
</dbReference>
<dbReference type="InterPro" id="IPR011006">
    <property type="entry name" value="CheY-like_superfamily"/>
</dbReference>
<dbReference type="InterPro" id="IPR035965">
    <property type="entry name" value="PAS-like_dom_sf"/>
</dbReference>
<feature type="domain" description="Histidine kinase" evidence="5">
    <location>
        <begin position="303"/>
        <end position="526"/>
    </location>
</feature>
<dbReference type="InterPro" id="IPR013656">
    <property type="entry name" value="PAS_4"/>
</dbReference>
<dbReference type="InterPro" id="IPR036890">
    <property type="entry name" value="HATPase_C_sf"/>
</dbReference>
<dbReference type="PROSITE" id="PS50112">
    <property type="entry name" value="PAS"/>
    <property type="match status" value="2"/>
</dbReference>
<evidence type="ECO:0000256" key="3">
    <source>
        <dbReference type="ARBA" id="ARBA00022553"/>
    </source>
</evidence>
<evidence type="ECO:0000259" key="6">
    <source>
        <dbReference type="PROSITE" id="PS50110"/>
    </source>
</evidence>
<dbReference type="Gene3D" id="3.40.50.2300">
    <property type="match status" value="1"/>
</dbReference>
<dbReference type="InterPro" id="IPR000014">
    <property type="entry name" value="PAS"/>
</dbReference>
<evidence type="ECO:0000259" key="5">
    <source>
        <dbReference type="PROSITE" id="PS50109"/>
    </source>
</evidence>
<reference evidence="8 9" key="1">
    <citation type="submission" date="2021-07" db="EMBL/GenBank/DDBJ databases">
        <title>Karlodiniumbacter phycospheric gen. nov., sp. nov., a phycosphere bacterium isolated from karlodinium veneficum.</title>
        <authorList>
            <person name="Peng Y."/>
            <person name="Jiang L."/>
            <person name="Lee J."/>
        </authorList>
    </citation>
    <scope>NUCLEOTIDE SEQUENCE [LARGE SCALE GENOMIC DNA]</scope>
    <source>
        <strain evidence="8 9">N5</strain>
    </source>
</reference>
<dbReference type="Pfam" id="PF00072">
    <property type="entry name" value="Response_reg"/>
    <property type="match status" value="1"/>
</dbReference>
<evidence type="ECO:0000256" key="4">
    <source>
        <dbReference type="PROSITE-ProRule" id="PRU00169"/>
    </source>
</evidence>
<comment type="catalytic activity">
    <reaction evidence="1">
        <text>ATP + protein L-histidine = ADP + protein N-phospho-L-histidine.</text>
        <dbReference type="EC" id="2.7.13.3"/>
    </reaction>
</comment>
<dbReference type="NCBIfam" id="TIGR00229">
    <property type="entry name" value="sensory_box"/>
    <property type="match status" value="2"/>
</dbReference>
<dbReference type="Pfam" id="PF02518">
    <property type="entry name" value="HATPase_c"/>
    <property type="match status" value="1"/>
</dbReference>
<dbReference type="EC" id="2.7.13.3" evidence="2"/>
<dbReference type="SUPFAM" id="SSF55785">
    <property type="entry name" value="PYP-like sensor domain (PAS domain)"/>
    <property type="match status" value="2"/>
</dbReference>
<evidence type="ECO:0000256" key="1">
    <source>
        <dbReference type="ARBA" id="ARBA00000085"/>
    </source>
</evidence>
<dbReference type="PRINTS" id="PR00344">
    <property type="entry name" value="BCTRLSENSOR"/>
</dbReference>
<dbReference type="Proteomes" id="UP000693972">
    <property type="component" value="Unassembled WGS sequence"/>
</dbReference>
<evidence type="ECO:0000313" key="9">
    <source>
        <dbReference type="Proteomes" id="UP000693972"/>
    </source>
</evidence>
<feature type="domain" description="PAS" evidence="7">
    <location>
        <begin position="165"/>
        <end position="235"/>
    </location>
</feature>
<dbReference type="PANTHER" id="PTHR43065">
    <property type="entry name" value="SENSOR HISTIDINE KINASE"/>
    <property type="match status" value="1"/>
</dbReference>
<dbReference type="InterPro" id="IPR001789">
    <property type="entry name" value="Sig_transdc_resp-reg_receiver"/>
</dbReference>
<accession>A0ABS7MNK6</accession>
<dbReference type="Gene3D" id="3.30.565.10">
    <property type="entry name" value="Histidine kinase-like ATPase, C-terminal domain"/>
    <property type="match status" value="1"/>
</dbReference>
<dbReference type="InterPro" id="IPR003594">
    <property type="entry name" value="HATPase_dom"/>
</dbReference>
<dbReference type="SMART" id="SM00091">
    <property type="entry name" value="PAS"/>
    <property type="match status" value="2"/>
</dbReference>
<dbReference type="Gene3D" id="1.10.287.130">
    <property type="match status" value="1"/>
</dbReference>
<protein>
    <recommendedName>
        <fullName evidence="2">histidine kinase</fullName>
        <ecNumber evidence="2">2.7.13.3</ecNumber>
    </recommendedName>
</protein>
<dbReference type="PANTHER" id="PTHR43065:SF49">
    <property type="entry name" value="HISTIDINE KINASE"/>
    <property type="match status" value="1"/>
</dbReference>
<feature type="modified residue" description="4-aspartylphosphate" evidence="4">
    <location>
        <position position="596"/>
    </location>
</feature>
<dbReference type="InterPro" id="IPR005467">
    <property type="entry name" value="His_kinase_dom"/>
</dbReference>
<gene>
    <name evidence="8" type="ORF">KUL25_02500</name>
</gene>
<dbReference type="SUPFAM" id="SSF55874">
    <property type="entry name" value="ATPase domain of HSP90 chaperone/DNA topoisomerase II/histidine kinase"/>
    <property type="match status" value="1"/>
</dbReference>
<dbReference type="Pfam" id="PF08447">
    <property type="entry name" value="PAS_3"/>
    <property type="match status" value="1"/>
</dbReference>
<sequence>MLVKTRRYQAPATVATRANPVRGAIMNIPETLAAQTIAPEHYWAMMEAVSSGMFYWCVREDRVQWSPKLHQTLGYTAQEAAGVSDTLALMHPDDLEPYKQILEAAMAEVRDYTTSVRLQNAKGAYQHFDVSAHWMPAQDDGQPDLIGFLRDVTALTESRAQAQRSQRIFHALCENMPAAVYIKGADRKHIYGNEMAATFAGCSRDAFIGNSASDLFDADTAAALERVDHRLLKNGGSISRHDSFVTESGETRTVFDTSFLIDGLSEGEKLIASVAFDTTKQYEAEQALARSQRLEALGQLVGGIAHDFNNTLAVLKGNLELLQIIDDKSQCQLFCKEMDDAIERGRRLTMQLLAYGRKAVLNPQIHSMSDILAESDRMLRRVLPETILIEMVAGGGLWNTMIDRSQVENAILNLAINARDSMPDGGKLTLETRNIRLDDDYIDDRNEPVEPGRYVMLAVTDTGTGMSKDVMDRVFEPFFTTKDVDEGSGMGLAMVHGLMSQIGGSAQIYSEPGVGTTVKLYFRASEETADRDTAVLAKPIVRGTAHVLLAEDEKSVREMLTRQLEALGYRVTVAANGDQAYEFLLQDASIELLVTDVVMPGTLQGPMLARQAREHRPDLPVLFMSGYPREAAIHGNGLKERDINLMKPVSMQNLAVAIAELLNNHETST</sequence>
<feature type="domain" description="PAS" evidence="7">
    <location>
        <begin position="38"/>
        <end position="109"/>
    </location>
</feature>
<dbReference type="InterPro" id="IPR003661">
    <property type="entry name" value="HisK_dim/P_dom"/>
</dbReference>
<dbReference type="SMART" id="SM00448">
    <property type="entry name" value="REC"/>
    <property type="match status" value="1"/>
</dbReference>
<dbReference type="EMBL" id="JAIMBW010000001">
    <property type="protein sequence ID" value="MBY4891632.1"/>
    <property type="molecule type" value="Genomic_DNA"/>
</dbReference>
<dbReference type="SUPFAM" id="SSF52172">
    <property type="entry name" value="CheY-like"/>
    <property type="match status" value="1"/>
</dbReference>
<dbReference type="RefSeq" id="WP_257891488.1">
    <property type="nucleotide sequence ID" value="NZ_JAIMBW010000001.1"/>
</dbReference>
<dbReference type="Pfam" id="PF08448">
    <property type="entry name" value="PAS_4"/>
    <property type="match status" value="1"/>
</dbReference>
<comment type="caution">
    <text evidence="8">The sequence shown here is derived from an EMBL/GenBank/DDBJ whole genome shotgun (WGS) entry which is preliminary data.</text>
</comment>
<evidence type="ECO:0000313" key="8">
    <source>
        <dbReference type="EMBL" id="MBY4891632.1"/>
    </source>
</evidence>
<dbReference type="PROSITE" id="PS50110">
    <property type="entry name" value="RESPONSE_REGULATORY"/>
    <property type="match status" value="1"/>
</dbReference>
<dbReference type="SMART" id="SM00387">
    <property type="entry name" value="HATPase_c"/>
    <property type="match status" value="1"/>
</dbReference>
<dbReference type="CDD" id="cd00130">
    <property type="entry name" value="PAS"/>
    <property type="match status" value="1"/>
</dbReference>
<evidence type="ECO:0000256" key="2">
    <source>
        <dbReference type="ARBA" id="ARBA00012438"/>
    </source>
</evidence>